<dbReference type="SMART" id="SM00325">
    <property type="entry name" value="RhoGEF"/>
    <property type="match status" value="1"/>
</dbReference>
<accession>A0A165T0Q1</accession>
<feature type="compositionally biased region" description="Low complexity" evidence="1">
    <location>
        <begin position="629"/>
        <end position="641"/>
    </location>
</feature>
<dbReference type="PANTHER" id="PTHR45924">
    <property type="entry name" value="FI17866P1"/>
    <property type="match status" value="1"/>
</dbReference>
<feature type="domain" description="DH" evidence="2">
    <location>
        <begin position="93"/>
        <end position="288"/>
    </location>
</feature>
<dbReference type="Gene3D" id="1.20.900.10">
    <property type="entry name" value="Dbl homology (DH) domain"/>
    <property type="match status" value="1"/>
</dbReference>
<proteinExistence type="predicted"/>
<dbReference type="OrthoDB" id="6244550at2759"/>
<feature type="compositionally biased region" description="Low complexity" evidence="1">
    <location>
        <begin position="890"/>
        <end position="899"/>
    </location>
</feature>
<dbReference type="InterPro" id="IPR000219">
    <property type="entry name" value="DH_dom"/>
</dbReference>
<feature type="compositionally biased region" description="Pro residues" evidence="1">
    <location>
        <begin position="790"/>
        <end position="802"/>
    </location>
</feature>
<organism evidence="3 4">
    <name type="scientific">Daedalea quercina L-15889</name>
    <dbReference type="NCBI Taxonomy" id="1314783"/>
    <lineage>
        <taxon>Eukaryota</taxon>
        <taxon>Fungi</taxon>
        <taxon>Dikarya</taxon>
        <taxon>Basidiomycota</taxon>
        <taxon>Agaricomycotina</taxon>
        <taxon>Agaricomycetes</taxon>
        <taxon>Polyporales</taxon>
        <taxon>Fomitopsis</taxon>
    </lineage>
</organism>
<feature type="region of interest" description="Disordered" evidence="1">
    <location>
        <begin position="523"/>
        <end position="915"/>
    </location>
</feature>
<feature type="compositionally biased region" description="Pro residues" evidence="1">
    <location>
        <begin position="840"/>
        <end position="854"/>
    </location>
</feature>
<name>A0A165T0Q1_9APHY</name>
<dbReference type="STRING" id="1314783.A0A165T0Q1"/>
<dbReference type="PROSITE" id="PS50010">
    <property type="entry name" value="DH_2"/>
    <property type="match status" value="1"/>
</dbReference>
<keyword evidence="4" id="KW-1185">Reference proteome</keyword>
<dbReference type="GO" id="GO:0031267">
    <property type="term" value="F:small GTPase binding"/>
    <property type="evidence" value="ECO:0007669"/>
    <property type="project" value="TreeGrafter"/>
</dbReference>
<dbReference type="Pfam" id="PF00621">
    <property type="entry name" value="RhoGEF"/>
    <property type="match status" value="1"/>
</dbReference>
<feature type="compositionally biased region" description="Polar residues" evidence="1">
    <location>
        <begin position="577"/>
        <end position="592"/>
    </location>
</feature>
<feature type="compositionally biased region" description="Pro residues" evidence="1">
    <location>
        <begin position="698"/>
        <end position="709"/>
    </location>
</feature>
<feature type="compositionally biased region" description="Pro residues" evidence="1">
    <location>
        <begin position="725"/>
        <end position="747"/>
    </location>
</feature>
<dbReference type="InterPro" id="IPR035899">
    <property type="entry name" value="DBL_dom_sf"/>
</dbReference>
<evidence type="ECO:0000313" key="4">
    <source>
        <dbReference type="Proteomes" id="UP000076727"/>
    </source>
</evidence>
<feature type="compositionally biased region" description="Polar residues" evidence="1">
    <location>
        <begin position="1"/>
        <end position="11"/>
    </location>
</feature>
<evidence type="ECO:0000259" key="2">
    <source>
        <dbReference type="PROSITE" id="PS50010"/>
    </source>
</evidence>
<gene>
    <name evidence="3" type="ORF">DAEQUDRAFT_762575</name>
</gene>
<feature type="compositionally biased region" description="Polar residues" evidence="1">
    <location>
        <begin position="57"/>
        <end position="86"/>
    </location>
</feature>
<feature type="compositionally biased region" description="Polar residues" evidence="1">
    <location>
        <begin position="660"/>
        <end position="678"/>
    </location>
</feature>
<dbReference type="PANTHER" id="PTHR45924:SF2">
    <property type="entry name" value="FI17866P1"/>
    <property type="match status" value="1"/>
</dbReference>
<feature type="compositionally biased region" description="Low complexity" evidence="1">
    <location>
        <begin position="540"/>
        <end position="549"/>
    </location>
</feature>
<dbReference type="Proteomes" id="UP000076727">
    <property type="component" value="Unassembled WGS sequence"/>
</dbReference>
<feature type="compositionally biased region" description="Low complexity" evidence="1">
    <location>
        <begin position="595"/>
        <end position="612"/>
    </location>
</feature>
<feature type="compositionally biased region" description="Pro residues" evidence="1">
    <location>
        <begin position="12"/>
        <end position="29"/>
    </location>
</feature>
<dbReference type="SUPFAM" id="SSF48065">
    <property type="entry name" value="DBL homology domain (DH-domain)"/>
    <property type="match status" value="1"/>
</dbReference>
<dbReference type="AlphaFoldDB" id="A0A165T0Q1"/>
<sequence length="1035" mass="110673">MNGNARFSPSSKPLPPPGAHDKLPPPPPRESGEDWAPPPPIPDKGDGSMRSPRLKISRSQADLSQSPNEEPATPSTPSKAAQYSTVPPSPGGKKANPLTDLIETEKEYVDRLAGVIRKVAGAWSRSNLPPPDLDTMFRSIESIYKANRSLLSKLKDIGANPSSPKALGDLLMRWVDDLEKPYTAYCTKYLCGFDSWEPVQNNDRLRTVLAMFSASSPPPLPPSSSPHPSEPPLWTLDQLFLLPKERLNYYRRLYSRLLKGTSPGRSDHRLLTSAMEKLEKLLIALDGRMSIDVASVSTYTSPPPPAEAEDEVVIDMRGRKSLVPHGSPMVTDAPPLPTSASAAYPEPASTIAPSQLSPQSTPLTVAALERRLSSERTLDIFTMQPRASLQQIRLQLSPPSLHYAREIRFSADVVVRFTPRSTGTEMVHELGHVFILTDLFVLCERMKPRDRAQFGPDGPDMWLMYPPLAGKHLRVSPSGDSDTALSVTVLRKETLTLHTLTPALRDRLYSEFAECIDAAAILSSTKSPPPSGQPALPGNGSRSPSGPQSPSRPPSGPQAQVPSRPPSAGMSSERHSGSMSPSSVRTPHSGQVQLPGGSPPVRSSSSSADAPPMENMARLALGDPPAQRPPEQQQPAPAYPARSTSISSHRSNDGPAPGQLSRQPSFSIGQVVPSQQYGSAPPPMPSFRPGQVMHQQGPPNPGPQGPGGPPQGFGPGQVVPAMGGRPPPGGLPQPPYGPGRGMPPPGGPQFHPDQPMPSGPGRGMPPSPQRGPSLRSVSSDPPHRNQAPMGMPPGPGPNPPYARPQHRAPSDPSFQGGLRKSPSSRSLRPQDDMLSTVSAPPMPAYPGGLPPPNRPFGQRNGSTPSLYSLPSHFNAPPQPTLLPSEQLKMAQAQAQAAAQYDEPSPPTSPVVEATQPLGPTSTSITAQMKCKVFLQQHHSQWKSLGTAKLKLYRESPTNVKQLVVEAEDKNNSVLISTIVLADGVERVGKTGVAVEISDRGRRSGVIYMLQLRNENSAGGLFDSLLAGSDRSVGRT</sequence>
<feature type="compositionally biased region" description="Pro residues" evidence="1">
    <location>
        <begin position="754"/>
        <end position="769"/>
    </location>
</feature>
<feature type="region of interest" description="Disordered" evidence="1">
    <location>
        <begin position="1"/>
        <end position="97"/>
    </location>
</feature>
<reference evidence="3 4" key="1">
    <citation type="journal article" date="2016" name="Mol. Biol. Evol.">
        <title>Comparative Genomics of Early-Diverging Mushroom-Forming Fungi Provides Insights into the Origins of Lignocellulose Decay Capabilities.</title>
        <authorList>
            <person name="Nagy L.G."/>
            <person name="Riley R."/>
            <person name="Tritt A."/>
            <person name="Adam C."/>
            <person name="Daum C."/>
            <person name="Floudas D."/>
            <person name="Sun H."/>
            <person name="Yadav J.S."/>
            <person name="Pangilinan J."/>
            <person name="Larsson K.H."/>
            <person name="Matsuura K."/>
            <person name="Barry K."/>
            <person name="Labutti K."/>
            <person name="Kuo R."/>
            <person name="Ohm R.A."/>
            <person name="Bhattacharya S.S."/>
            <person name="Shirouzu T."/>
            <person name="Yoshinaga Y."/>
            <person name="Martin F.M."/>
            <person name="Grigoriev I.V."/>
            <person name="Hibbett D.S."/>
        </authorList>
    </citation>
    <scope>NUCLEOTIDE SEQUENCE [LARGE SCALE GENOMIC DNA]</scope>
    <source>
        <strain evidence="3 4">L-15889</strain>
    </source>
</reference>
<dbReference type="GO" id="GO:0005085">
    <property type="term" value="F:guanyl-nucleotide exchange factor activity"/>
    <property type="evidence" value="ECO:0007669"/>
    <property type="project" value="InterPro"/>
</dbReference>
<feature type="compositionally biased region" description="Low complexity" evidence="1">
    <location>
        <begin position="818"/>
        <end position="827"/>
    </location>
</feature>
<dbReference type="EMBL" id="KV429039">
    <property type="protein sequence ID" value="KZT72762.1"/>
    <property type="molecule type" value="Genomic_DNA"/>
</dbReference>
<evidence type="ECO:0000313" key="3">
    <source>
        <dbReference type="EMBL" id="KZT72762.1"/>
    </source>
</evidence>
<feature type="compositionally biased region" description="Polar residues" evidence="1">
    <location>
        <begin position="859"/>
        <end position="868"/>
    </location>
</feature>
<evidence type="ECO:0000256" key="1">
    <source>
        <dbReference type="SAM" id="MobiDB-lite"/>
    </source>
</evidence>
<protein>
    <recommendedName>
        <fullName evidence="2">DH domain-containing protein</fullName>
    </recommendedName>
</protein>